<proteinExistence type="predicted"/>
<dbReference type="InterPro" id="IPR025295">
    <property type="entry name" value="eCIS_core_dom"/>
</dbReference>
<accession>A0A1H7MMB1</accession>
<evidence type="ECO:0000313" key="4">
    <source>
        <dbReference type="EMBL" id="SEL12446.1"/>
    </source>
</evidence>
<dbReference type="EMBL" id="FOBH01000005">
    <property type="protein sequence ID" value="SEL12446.1"/>
    <property type="molecule type" value="Genomic_DNA"/>
</dbReference>
<feature type="region of interest" description="Disordered" evidence="1">
    <location>
        <begin position="91"/>
        <end position="153"/>
    </location>
</feature>
<evidence type="ECO:0000259" key="2">
    <source>
        <dbReference type="Pfam" id="PF01471"/>
    </source>
</evidence>
<dbReference type="Pfam" id="PF13699">
    <property type="entry name" value="eCIS_core"/>
    <property type="match status" value="1"/>
</dbReference>
<protein>
    <submittedName>
        <fullName evidence="4">Uncharacterized protein</fullName>
    </submittedName>
</protein>
<feature type="domain" description="Peptidoglycan binding-like" evidence="2">
    <location>
        <begin position="306"/>
        <end position="349"/>
    </location>
</feature>
<name>A0A1H7MMB1_9PROT</name>
<feature type="domain" description="eCIS core" evidence="3">
    <location>
        <begin position="170"/>
        <end position="242"/>
    </location>
</feature>
<dbReference type="InterPro" id="IPR036365">
    <property type="entry name" value="PGBD-like_sf"/>
</dbReference>
<dbReference type="AlphaFoldDB" id="A0A1H7MMB1"/>
<evidence type="ECO:0000313" key="5">
    <source>
        <dbReference type="Proteomes" id="UP000198620"/>
    </source>
</evidence>
<reference evidence="4 5" key="1">
    <citation type="submission" date="2016-10" db="EMBL/GenBank/DDBJ databases">
        <authorList>
            <person name="de Groot N.N."/>
        </authorList>
    </citation>
    <scope>NUCLEOTIDE SEQUENCE [LARGE SCALE GENOMIC DNA]</scope>
    <source>
        <strain evidence="4 5">Nv1</strain>
    </source>
</reference>
<organism evidence="4 5">
    <name type="scientific">Nitrosovibrio tenuis</name>
    <dbReference type="NCBI Taxonomy" id="1233"/>
    <lineage>
        <taxon>Bacteria</taxon>
        <taxon>Pseudomonadati</taxon>
        <taxon>Pseudomonadota</taxon>
        <taxon>Betaproteobacteria</taxon>
        <taxon>Nitrosomonadales</taxon>
        <taxon>Nitrosomonadaceae</taxon>
        <taxon>Nitrosovibrio</taxon>
    </lineage>
</organism>
<dbReference type="SUPFAM" id="SSF47090">
    <property type="entry name" value="PGBD-like"/>
    <property type="match status" value="1"/>
</dbReference>
<dbReference type="Gene3D" id="1.10.101.10">
    <property type="entry name" value="PGBD-like superfamily/PGBD"/>
    <property type="match status" value="1"/>
</dbReference>
<sequence>MLGNRRLTQLIRAKRITPQGKIIGNQRKLTVGASNDQYEQEADHVARQVMSISDPVVDNSMQRNISTEEDKDKVLQTKPLADSITPFVQRELENRGKTEDKEEDKNEEIAVQANSIGGDTDLQRQPEMEDEEEKPIQAKSIQTKAEPADSFDAGEAVESRLNGSKGGGSPLPDSVRGYMEPRFGMDFSHVRVHTGSEAAQLNQDVGAKAFTHGSHIYYGTGNNPANLELTAHELTHVVQQTGDERRKDGVDNRRLQYHKIEHQVGVQRVHLDAAGRKVFDCPEFLGDKKLEGCLNDKDRLRPSEHGPTVAKVQKALLRDGADLGKRGVDGDYGPATARAVMAFKKKYKLGFEKFPDVGPGTMAKLDELCLPSPQPLCPPCPEDPRTPGCPACPPLRRLARLAPRAPVLPDAHPARNHPGL</sequence>
<dbReference type="InterPro" id="IPR002477">
    <property type="entry name" value="Peptidoglycan-bd-like"/>
</dbReference>
<feature type="compositionally biased region" description="Basic and acidic residues" evidence="1">
    <location>
        <begin position="91"/>
        <end position="108"/>
    </location>
</feature>
<keyword evidence="5" id="KW-1185">Reference proteome</keyword>
<evidence type="ECO:0000256" key="1">
    <source>
        <dbReference type="SAM" id="MobiDB-lite"/>
    </source>
</evidence>
<dbReference type="Pfam" id="PF01471">
    <property type="entry name" value="PG_binding_1"/>
    <property type="match status" value="1"/>
</dbReference>
<evidence type="ECO:0000259" key="3">
    <source>
        <dbReference type="Pfam" id="PF13699"/>
    </source>
</evidence>
<gene>
    <name evidence="4" type="ORF">SAMN05216387_105143</name>
</gene>
<dbReference type="STRING" id="1233.SAMN05216387_105143"/>
<dbReference type="InterPro" id="IPR036366">
    <property type="entry name" value="PGBDSf"/>
</dbReference>
<dbReference type="Proteomes" id="UP000198620">
    <property type="component" value="Unassembled WGS sequence"/>
</dbReference>